<evidence type="ECO:0000313" key="1">
    <source>
        <dbReference type="EMBL" id="AMJ74787.1"/>
    </source>
</evidence>
<proteinExistence type="predicted"/>
<reference evidence="1 3" key="1">
    <citation type="submission" date="2015-12" db="EMBL/GenBank/DDBJ databases">
        <title>Intraspecies pangenome expansion in the marine bacterium Alteromonas.</title>
        <authorList>
            <person name="Lopez-Perez M."/>
            <person name="Rodriguez-Valera F."/>
        </authorList>
    </citation>
    <scope>NUCLEOTIDE SEQUENCE [LARGE SCALE GENOMIC DNA]</scope>
    <source>
        <strain evidence="1 3">LMG 21861</strain>
    </source>
</reference>
<dbReference type="EMBL" id="CP013926">
    <property type="protein sequence ID" value="AMJ74787.1"/>
    <property type="molecule type" value="Genomic_DNA"/>
</dbReference>
<dbReference type="Proteomes" id="UP001170717">
    <property type="component" value="Unassembled WGS sequence"/>
</dbReference>
<sequence>MMSICAKSLKILFEKSAERLPLLSLVTVLAMAYSTTVLAHSGHIHNEAFEACKTKTKGEACHYLVADTQRYKGSCQVFNLKTLCVRSEPIEYLQSLPDKIGIEAITNNASPQQPDTVQANKVNAANILSPVNQITPSEQQTSSKMGH</sequence>
<reference evidence="2" key="2">
    <citation type="submission" date="2023-07" db="EMBL/GenBank/DDBJ databases">
        <title>Genome content predicts the carbon catabolic preferences of heterotrophic bacteria.</title>
        <authorList>
            <person name="Gralka M."/>
        </authorList>
    </citation>
    <scope>NUCLEOTIDE SEQUENCE</scope>
    <source>
        <strain evidence="2">F2M12</strain>
    </source>
</reference>
<evidence type="ECO:0000313" key="2">
    <source>
        <dbReference type="EMBL" id="MDO6577184.1"/>
    </source>
</evidence>
<protein>
    <submittedName>
        <fullName evidence="2">Uncharacterized protein</fullName>
    </submittedName>
</protein>
<dbReference type="GeneID" id="83258650"/>
<organism evidence="2 4">
    <name type="scientific">Alteromonas stellipolaris</name>
    <dbReference type="NCBI Taxonomy" id="233316"/>
    <lineage>
        <taxon>Bacteria</taxon>
        <taxon>Pseudomonadati</taxon>
        <taxon>Pseudomonadota</taxon>
        <taxon>Gammaproteobacteria</taxon>
        <taxon>Alteromonadales</taxon>
        <taxon>Alteromonadaceae</taxon>
        <taxon>Alteromonas/Salinimonas group</taxon>
        <taxon>Alteromonas</taxon>
    </lineage>
</organism>
<dbReference type="AlphaFoldDB" id="A0AAW7Z191"/>
<evidence type="ECO:0000313" key="3">
    <source>
        <dbReference type="Proteomes" id="UP000056750"/>
    </source>
</evidence>
<dbReference type="EMBL" id="JAUOQI010000004">
    <property type="protein sequence ID" value="MDO6577184.1"/>
    <property type="molecule type" value="Genomic_DNA"/>
</dbReference>
<dbReference type="KEGG" id="asq:AVL57_12940"/>
<name>A0AAW7Z191_9ALTE</name>
<keyword evidence="3" id="KW-1185">Reference proteome</keyword>
<accession>A0AAW7Z191</accession>
<gene>
    <name evidence="1" type="ORF">AVL57_12940</name>
    <name evidence="2" type="ORF">Q4527_07255</name>
</gene>
<dbReference type="Proteomes" id="UP000056750">
    <property type="component" value="Chromosome"/>
</dbReference>
<evidence type="ECO:0000313" key="4">
    <source>
        <dbReference type="Proteomes" id="UP001170717"/>
    </source>
</evidence>
<dbReference type="RefSeq" id="WP_057791167.1">
    <property type="nucleotide sequence ID" value="NZ_CAXIBE010000001.1"/>
</dbReference>